<dbReference type="AlphaFoldDB" id="A0A1R4H2K3"/>
<accession>A0A1R4H2K3</accession>
<reference evidence="3" key="1">
    <citation type="submission" date="2017-02" db="EMBL/GenBank/DDBJ databases">
        <authorList>
            <person name="Daims H."/>
        </authorList>
    </citation>
    <scope>NUCLEOTIDE SEQUENCE [LARGE SCALE GENOMIC DNA]</scope>
</reference>
<evidence type="ECO:0000256" key="1">
    <source>
        <dbReference type="SAM" id="SignalP"/>
    </source>
</evidence>
<dbReference type="RefSeq" id="WP_087142546.1">
    <property type="nucleotide sequence ID" value="NZ_FUKI01000054.1"/>
</dbReference>
<gene>
    <name evidence="2" type="ORF">CRENPOLYSF1_1470004</name>
</gene>
<feature type="chain" id="PRO_5012458610" description="Cytochrome c domain-containing protein" evidence="1">
    <location>
        <begin position="25"/>
        <end position="207"/>
    </location>
</feature>
<protein>
    <recommendedName>
        <fullName evidence="4">Cytochrome c domain-containing protein</fullName>
    </recommendedName>
</protein>
<keyword evidence="1" id="KW-0732">Signal</keyword>
<name>A0A1R4H2K3_9GAMM</name>
<evidence type="ECO:0008006" key="4">
    <source>
        <dbReference type="Google" id="ProtNLM"/>
    </source>
</evidence>
<evidence type="ECO:0000313" key="3">
    <source>
        <dbReference type="Proteomes" id="UP000195667"/>
    </source>
</evidence>
<evidence type="ECO:0000313" key="2">
    <source>
        <dbReference type="EMBL" id="SJM90461.1"/>
    </source>
</evidence>
<sequence length="207" mass="22562">MNKKILLSSVLTIATVGLSTSVWAHPVYMGPAHAVTCSDCHVGGTRSKKFVPGLIEQFPINQSLAIADKIKAIFKLSDAQRLPIWTALDKQINPKPISPDTAPVLKISATKFKVSVGGKALIIPLSVTDKEADTYTIDGPDLNPSKPSAFNGNHVSKFHFTWKVNEPEYAGQTFPIEISVKEDQRKTGRILKSNSVKAWITVMPKGK</sequence>
<organism evidence="2 3">
    <name type="scientific">Crenothrix polyspora</name>
    <dbReference type="NCBI Taxonomy" id="360316"/>
    <lineage>
        <taxon>Bacteria</taxon>
        <taxon>Pseudomonadati</taxon>
        <taxon>Pseudomonadota</taxon>
        <taxon>Gammaproteobacteria</taxon>
        <taxon>Methylococcales</taxon>
        <taxon>Crenotrichaceae</taxon>
        <taxon>Crenothrix</taxon>
    </lineage>
</organism>
<proteinExistence type="predicted"/>
<dbReference type="Proteomes" id="UP000195667">
    <property type="component" value="Unassembled WGS sequence"/>
</dbReference>
<keyword evidence="3" id="KW-1185">Reference proteome</keyword>
<feature type="signal peptide" evidence="1">
    <location>
        <begin position="1"/>
        <end position="24"/>
    </location>
</feature>
<dbReference type="EMBL" id="FUKI01000054">
    <property type="protein sequence ID" value="SJM90461.1"/>
    <property type="molecule type" value="Genomic_DNA"/>
</dbReference>